<proteinExistence type="predicted"/>
<dbReference type="InterPro" id="IPR008927">
    <property type="entry name" value="6-PGluconate_DH-like_C_sf"/>
</dbReference>
<dbReference type="Pfam" id="PF08125">
    <property type="entry name" value="Mannitol_dh_C"/>
    <property type="match status" value="1"/>
</dbReference>
<keyword evidence="6" id="KW-1185">Reference proteome</keyword>
<evidence type="ECO:0000313" key="5">
    <source>
        <dbReference type="EMBL" id="MDR7358241.1"/>
    </source>
</evidence>
<organism evidence="5 6">
    <name type="scientific">Paeniglutamicibacter sulfureus</name>
    <dbReference type="NCBI Taxonomy" id="43666"/>
    <lineage>
        <taxon>Bacteria</taxon>
        <taxon>Bacillati</taxon>
        <taxon>Actinomycetota</taxon>
        <taxon>Actinomycetes</taxon>
        <taxon>Micrococcales</taxon>
        <taxon>Micrococcaceae</taxon>
        <taxon>Paeniglutamicibacter</taxon>
    </lineage>
</organism>
<evidence type="ECO:0000313" key="6">
    <source>
        <dbReference type="Proteomes" id="UP001183817"/>
    </source>
</evidence>
<evidence type="ECO:0000256" key="1">
    <source>
        <dbReference type="ARBA" id="ARBA00023002"/>
    </source>
</evidence>
<dbReference type="EC" id="1.1.1.57" evidence="5"/>
<dbReference type="InterPro" id="IPR013118">
    <property type="entry name" value="Mannitol_DH_C"/>
</dbReference>
<gene>
    <name evidence="5" type="ORF">J2S64_001932</name>
</gene>
<accession>A0ABU2BJ05</accession>
<dbReference type="PANTHER" id="PTHR43362:SF1">
    <property type="entry name" value="MANNITOL DEHYDROGENASE 2-RELATED"/>
    <property type="match status" value="1"/>
</dbReference>
<dbReference type="InterPro" id="IPR000669">
    <property type="entry name" value="Mannitol_DH"/>
</dbReference>
<feature type="domain" description="Mannitol dehydrogenase N-terminal" evidence="3">
    <location>
        <begin position="24"/>
        <end position="286"/>
    </location>
</feature>
<dbReference type="InterPro" id="IPR013328">
    <property type="entry name" value="6PGD_dom2"/>
</dbReference>
<dbReference type="Proteomes" id="UP001183817">
    <property type="component" value="Unassembled WGS sequence"/>
</dbReference>
<dbReference type="GO" id="GO:0008866">
    <property type="term" value="F:fructuronate reductase activity"/>
    <property type="evidence" value="ECO:0007669"/>
    <property type="project" value="UniProtKB-EC"/>
</dbReference>
<comment type="caution">
    <text evidence="5">The sequence shown here is derived from an EMBL/GenBank/DDBJ whole genome shotgun (WGS) entry which is preliminary data.</text>
</comment>
<dbReference type="Gene3D" id="1.10.1040.10">
    <property type="entry name" value="N-(1-d-carboxylethyl)-l-norvaline Dehydrogenase, domain 2"/>
    <property type="match status" value="1"/>
</dbReference>
<dbReference type="EMBL" id="JAVDYI010000001">
    <property type="protein sequence ID" value="MDR7358241.1"/>
    <property type="molecule type" value="Genomic_DNA"/>
</dbReference>
<evidence type="ECO:0000259" key="3">
    <source>
        <dbReference type="Pfam" id="PF01232"/>
    </source>
</evidence>
<dbReference type="InterPro" id="IPR050988">
    <property type="entry name" value="Mannitol_DH/Oxidoreductase"/>
</dbReference>
<keyword evidence="1 5" id="KW-0560">Oxidoreductase</keyword>
<dbReference type="SUPFAM" id="SSF51735">
    <property type="entry name" value="NAD(P)-binding Rossmann-fold domains"/>
    <property type="match status" value="1"/>
</dbReference>
<dbReference type="PRINTS" id="PR00084">
    <property type="entry name" value="MTLDHDRGNASE"/>
</dbReference>
<comment type="catalytic activity">
    <reaction evidence="2">
        <text>D-mannitol 1-phosphate + NAD(+) = beta-D-fructose 6-phosphate + NADH + H(+)</text>
        <dbReference type="Rhea" id="RHEA:19661"/>
        <dbReference type="ChEBI" id="CHEBI:15378"/>
        <dbReference type="ChEBI" id="CHEBI:57540"/>
        <dbReference type="ChEBI" id="CHEBI:57634"/>
        <dbReference type="ChEBI" id="CHEBI:57945"/>
        <dbReference type="ChEBI" id="CHEBI:61381"/>
        <dbReference type="EC" id="1.1.1.17"/>
    </reaction>
</comment>
<sequence length="484" mass="51265">MSAGTLKARELNRGTHPAAKAEVRIVHIGLGAFHRAHQAWYTARANDGWGIAAFTGRSATAATELAAQDGLFTLIRREAEGDTFEVIDSIVEAHDGNDMAALTTLLASPSTAILTLTITEAGYKMAAGAGEPALDLNDAAVQADLSVLRERYDASLFASSAADFGQLKLSTPAARILVGLAARRSGDGWPLAIVSCDNLPGNGTVTRAGILGFAREIDAELARWIDANVSFVDTSIDRITPRTTDADRATVAEQTGFADVSPVVTEPFSSWVLSGEFPAGRPAWEKAGAQFVDDLEAFERRKLWLLNGAHTLMSFAGQLRGHATVAQALADPAVSGWVEEFWDAASAHLNEPELAVPEYRKALRERFENPRIAHNLAQIATDGSIKLAARALPVFRAERDAERDGNAALRLLAAWCDQLAAQHASGTAVADANAAELEAVLADSQIGTGTPQQTAALVAVVDAELSRDADTIASVHALRGSFTN</sequence>
<dbReference type="Gene3D" id="3.40.50.720">
    <property type="entry name" value="NAD(P)-binding Rossmann-like Domain"/>
    <property type="match status" value="1"/>
</dbReference>
<evidence type="ECO:0000259" key="4">
    <source>
        <dbReference type="Pfam" id="PF08125"/>
    </source>
</evidence>
<reference evidence="5 6" key="1">
    <citation type="submission" date="2023-07" db="EMBL/GenBank/DDBJ databases">
        <title>Sequencing the genomes of 1000 actinobacteria strains.</title>
        <authorList>
            <person name="Klenk H.-P."/>
        </authorList>
    </citation>
    <scope>NUCLEOTIDE SEQUENCE [LARGE SCALE GENOMIC DNA]</scope>
    <source>
        <strain evidence="5 6">DSM 20167</strain>
    </source>
</reference>
<evidence type="ECO:0000256" key="2">
    <source>
        <dbReference type="ARBA" id="ARBA00048615"/>
    </source>
</evidence>
<protein>
    <submittedName>
        <fullName evidence="5">Fructuronate reductase</fullName>
        <ecNumber evidence="5">1.1.1.57</ecNumber>
    </submittedName>
</protein>
<dbReference type="PANTHER" id="PTHR43362">
    <property type="entry name" value="MANNITOL DEHYDROGENASE DSF1-RELATED"/>
    <property type="match status" value="1"/>
</dbReference>
<dbReference type="SUPFAM" id="SSF48179">
    <property type="entry name" value="6-phosphogluconate dehydrogenase C-terminal domain-like"/>
    <property type="match status" value="1"/>
</dbReference>
<dbReference type="InterPro" id="IPR013131">
    <property type="entry name" value="Mannitol_DH_N"/>
</dbReference>
<dbReference type="RefSeq" id="WP_302263222.1">
    <property type="nucleotide sequence ID" value="NZ_BAAAWO010000001.1"/>
</dbReference>
<name>A0ABU2BJ05_9MICC</name>
<feature type="domain" description="Mannitol dehydrogenase C-terminal" evidence="4">
    <location>
        <begin position="294"/>
        <end position="475"/>
    </location>
</feature>
<dbReference type="Pfam" id="PF01232">
    <property type="entry name" value="Mannitol_dh"/>
    <property type="match status" value="1"/>
</dbReference>
<dbReference type="InterPro" id="IPR036291">
    <property type="entry name" value="NAD(P)-bd_dom_sf"/>
</dbReference>